<dbReference type="EMBL" id="JACBZD010000001">
    <property type="protein sequence ID" value="NYI06255.1"/>
    <property type="molecule type" value="Genomic_DNA"/>
</dbReference>
<reference evidence="2 3" key="1">
    <citation type="submission" date="2020-07" db="EMBL/GenBank/DDBJ databases">
        <title>Sequencing the genomes of 1000 actinobacteria strains.</title>
        <authorList>
            <person name="Klenk H.-P."/>
        </authorList>
    </citation>
    <scope>NUCLEOTIDE SEQUENCE [LARGE SCALE GENOMIC DNA]</scope>
    <source>
        <strain evidence="2 3">DSM 42178</strain>
    </source>
</reference>
<evidence type="ECO:0000313" key="3">
    <source>
        <dbReference type="Proteomes" id="UP000567795"/>
    </source>
</evidence>
<dbReference type="Proteomes" id="UP000567795">
    <property type="component" value="Unassembled WGS sequence"/>
</dbReference>
<feature type="region of interest" description="Disordered" evidence="1">
    <location>
        <begin position="175"/>
        <end position="217"/>
    </location>
</feature>
<comment type="caution">
    <text evidence="2">The sequence shown here is derived from an EMBL/GenBank/DDBJ whole genome shotgun (WGS) entry which is preliminary data.</text>
</comment>
<keyword evidence="3" id="KW-1185">Reference proteome</keyword>
<dbReference type="AlphaFoldDB" id="A0A852ZWC4"/>
<evidence type="ECO:0000256" key="1">
    <source>
        <dbReference type="SAM" id="MobiDB-lite"/>
    </source>
</evidence>
<dbReference type="InterPro" id="IPR046245">
    <property type="entry name" value="DUF6278"/>
</dbReference>
<dbReference type="Pfam" id="PF19794">
    <property type="entry name" value="DUF6278"/>
    <property type="match status" value="1"/>
</dbReference>
<accession>A0A852ZWC4</accession>
<sequence length="217" mass="23884">MSTTHGGVYGRGGETMRKSSNGVLGTDPGVSQRIVRWRGQHGVARSVPVFGPGRPADDVLVGMLQACPELRLAAAEAGVELDDSVESLEELDRLVDLWLDTRPATAYELASEVGYHLGTVMVRTIPDSDWMVWSNGHPAVRVGEELELDLVRLGNERVARTGPSLMQMYRNSHPDLAPLQVDDGPGAEPDPYERYDDPEPDPDDPFAPYVARMRERH</sequence>
<protein>
    <submittedName>
        <fullName evidence="2">Uncharacterized protein</fullName>
    </submittedName>
</protein>
<evidence type="ECO:0000313" key="2">
    <source>
        <dbReference type="EMBL" id="NYI06255.1"/>
    </source>
</evidence>
<organism evidence="2 3">
    <name type="scientific">Allostreptomyces psammosilenae</name>
    <dbReference type="NCBI Taxonomy" id="1892865"/>
    <lineage>
        <taxon>Bacteria</taxon>
        <taxon>Bacillati</taxon>
        <taxon>Actinomycetota</taxon>
        <taxon>Actinomycetes</taxon>
        <taxon>Kitasatosporales</taxon>
        <taxon>Streptomycetaceae</taxon>
        <taxon>Allostreptomyces</taxon>
    </lineage>
</organism>
<dbReference type="RefSeq" id="WP_179814875.1">
    <property type="nucleotide sequence ID" value="NZ_JACBZD010000001.1"/>
</dbReference>
<name>A0A852ZWC4_9ACTN</name>
<feature type="region of interest" description="Disordered" evidence="1">
    <location>
        <begin position="1"/>
        <end position="27"/>
    </location>
</feature>
<gene>
    <name evidence="2" type="ORF">FHU37_003198</name>
</gene>
<proteinExistence type="predicted"/>